<keyword evidence="2" id="KW-1185">Reference proteome</keyword>
<dbReference type="Proteomes" id="UP001060085">
    <property type="component" value="Linkage Group LG05"/>
</dbReference>
<accession>A0ACC0AWC5</accession>
<sequence length="851" mass="95021">MRDAVAILASSSVVLPPNPTPTPPPHNPHSQSSTKLKPLLPRSFTRRTQSADSNSPLLSTVRWDSPSQVRNRLKYYADLASNLSDDGRFTDFLMIAESVVVSGVKPSVFATLLNLKLVSVGIRRMLSEGKLVSLIQVFKGVKKLGFSVVELFDELAIEALRHECHRRLAKCDEALEIVSLMETLQELGFSIKGLVDASHIIRLCVNKRDPDAAIRYAQNFPQAGMLLCSIMIEFGKRRDLVSALTVFEVSKQNQGCPNMYAYRTIVDVCGLCGDCLKSRSIYEELLACKFAPNIYVFNSLMNVNASDLTYTLQIYKQMQKVGVTADLASYNILLKSCCLAGRVDLAKDIYNEVRKIESMGVLKLDVFTYSTMIKVLADARMWQMALKIKEDMLLAGVIPNIVTWTSLISACANAGLVEQAIQLFEEMLWAGCEPNSQCCNILLHACVESCQYDRAFRLFKGWKANGIQKGISVDIHCKTENILCANPNHERDSRKSSSTSILKHQSFPVSFPFSPTTSTYNILMKACGTDYFRAKALMDEMKMEGLSPNHISWSILIDIFGGKGNVEGALQILRSMYQAGVQPDVVTYTTAIKVCVEQKNLKFAFSLFAEMKRYQIKPNMVTYNTLLRARSQYGSLQEVQQCLAIYQDMRKAGYKHNDYYLKQLIGEWCEGILQNNNRNKGQFVSHSGTSPELQNLLLEKVAVHLQDINAESLTIDLQGLSKIEARIVVLAVLRMIKEQHSPGDSVKDDLMIIFEDVGSQTRHKGGVKEAIVKLLQYDLGLEVLSAGLRVKKDSESGGFENPFPSKDVLQGRDLPPKSPARRPAVLQRLKIKKASLNHWLQRKGGSFATTS</sequence>
<evidence type="ECO:0000313" key="2">
    <source>
        <dbReference type="Proteomes" id="UP001060085"/>
    </source>
</evidence>
<proteinExistence type="predicted"/>
<protein>
    <submittedName>
        <fullName evidence="1">Uncharacterized protein</fullName>
    </submittedName>
</protein>
<organism evidence="1 2">
    <name type="scientific">Catharanthus roseus</name>
    <name type="common">Madagascar periwinkle</name>
    <name type="synonym">Vinca rosea</name>
    <dbReference type="NCBI Taxonomy" id="4058"/>
    <lineage>
        <taxon>Eukaryota</taxon>
        <taxon>Viridiplantae</taxon>
        <taxon>Streptophyta</taxon>
        <taxon>Embryophyta</taxon>
        <taxon>Tracheophyta</taxon>
        <taxon>Spermatophyta</taxon>
        <taxon>Magnoliopsida</taxon>
        <taxon>eudicotyledons</taxon>
        <taxon>Gunneridae</taxon>
        <taxon>Pentapetalae</taxon>
        <taxon>asterids</taxon>
        <taxon>lamiids</taxon>
        <taxon>Gentianales</taxon>
        <taxon>Apocynaceae</taxon>
        <taxon>Rauvolfioideae</taxon>
        <taxon>Vinceae</taxon>
        <taxon>Catharanthinae</taxon>
        <taxon>Catharanthus</taxon>
    </lineage>
</organism>
<comment type="caution">
    <text evidence="1">The sequence shown here is derived from an EMBL/GenBank/DDBJ whole genome shotgun (WGS) entry which is preliminary data.</text>
</comment>
<evidence type="ECO:0000313" key="1">
    <source>
        <dbReference type="EMBL" id="KAI5665352.1"/>
    </source>
</evidence>
<reference evidence="2" key="1">
    <citation type="journal article" date="2023" name="Nat. Plants">
        <title>Single-cell RNA sequencing provides a high-resolution roadmap for understanding the multicellular compartmentation of specialized metabolism.</title>
        <authorList>
            <person name="Sun S."/>
            <person name="Shen X."/>
            <person name="Li Y."/>
            <person name="Li Y."/>
            <person name="Wang S."/>
            <person name="Li R."/>
            <person name="Zhang H."/>
            <person name="Shen G."/>
            <person name="Guo B."/>
            <person name="Wei J."/>
            <person name="Xu J."/>
            <person name="St-Pierre B."/>
            <person name="Chen S."/>
            <person name="Sun C."/>
        </authorList>
    </citation>
    <scope>NUCLEOTIDE SEQUENCE [LARGE SCALE GENOMIC DNA]</scope>
</reference>
<name>A0ACC0AWC5_CATRO</name>
<gene>
    <name evidence="1" type="ORF">M9H77_24675</name>
</gene>
<dbReference type="EMBL" id="CM044705">
    <property type="protein sequence ID" value="KAI5665352.1"/>
    <property type="molecule type" value="Genomic_DNA"/>
</dbReference>